<protein>
    <recommendedName>
        <fullName evidence="3">Glycosyl transferase family 1 domain-containing protein</fullName>
    </recommendedName>
</protein>
<name>A0A2H3KNM0_9CHLR</name>
<proteinExistence type="predicted"/>
<dbReference type="AlphaFoldDB" id="A0A2H3KNM0"/>
<organism evidence="1 2">
    <name type="scientific">Candidatus Chloroploca asiatica</name>
    <dbReference type="NCBI Taxonomy" id="1506545"/>
    <lineage>
        <taxon>Bacteria</taxon>
        <taxon>Bacillati</taxon>
        <taxon>Chloroflexota</taxon>
        <taxon>Chloroflexia</taxon>
        <taxon>Chloroflexales</taxon>
        <taxon>Chloroflexineae</taxon>
        <taxon>Oscillochloridaceae</taxon>
        <taxon>Candidatus Chloroploca</taxon>
    </lineage>
</organism>
<keyword evidence="2" id="KW-1185">Reference proteome</keyword>
<dbReference type="EMBL" id="LYXE01000063">
    <property type="protein sequence ID" value="PDV99808.1"/>
    <property type="molecule type" value="Genomic_DNA"/>
</dbReference>
<dbReference type="SUPFAM" id="SSF53756">
    <property type="entry name" value="UDP-Glycosyltransferase/glycogen phosphorylase"/>
    <property type="match status" value="1"/>
</dbReference>
<dbReference type="Gene3D" id="3.40.50.2000">
    <property type="entry name" value="Glycogen Phosphorylase B"/>
    <property type="match status" value="1"/>
</dbReference>
<dbReference type="Pfam" id="PF13692">
    <property type="entry name" value="Glyco_trans_1_4"/>
    <property type="match status" value="1"/>
</dbReference>
<sequence length="274" mass="31577">MDLRDLWSQSHLIVGTSSYNKTYLQEQEYLRSADKTLVVTEGIRRLTLKKFPELREDKVFTLTNGYDVDDFRDIKVKFINKKFTLTFIGSWYKARSENSFISALYQLATNSNFLQRIQFRFVGNISADIQKQLAPLADTGFIVFRPQVTHREALSEVLNADVVILIESNLFELKLNHSNKLFEYLGSGKPILAIAPIDGEAAQLIRQERAGIVVDPDNPNEICYGIVDLFNRFEHNPHRDIVLGTYPNYNRKNLTRELANILDEVCAQKILDRE</sequence>
<evidence type="ECO:0008006" key="3">
    <source>
        <dbReference type="Google" id="ProtNLM"/>
    </source>
</evidence>
<gene>
    <name evidence="1" type="ORF">A9Q02_00935</name>
</gene>
<comment type="caution">
    <text evidence="1">The sequence shown here is derived from an EMBL/GenBank/DDBJ whole genome shotgun (WGS) entry which is preliminary data.</text>
</comment>
<evidence type="ECO:0000313" key="2">
    <source>
        <dbReference type="Proteomes" id="UP000220922"/>
    </source>
</evidence>
<accession>A0A2H3KNM0</accession>
<evidence type="ECO:0000313" key="1">
    <source>
        <dbReference type="EMBL" id="PDV99808.1"/>
    </source>
</evidence>
<dbReference type="Proteomes" id="UP000220922">
    <property type="component" value="Unassembled WGS sequence"/>
</dbReference>
<reference evidence="1 2" key="1">
    <citation type="submission" date="2016-05" db="EMBL/GenBank/DDBJ databases">
        <authorList>
            <person name="Lavstsen T."/>
            <person name="Jespersen J.S."/>
        </authorList>
    </citation>
    <scope>NUCLEOTIDE SEQUENCE [LARGE SCALE GENOMIC DNA]</scope>
    <source>
        <strain evidence="1 2">B7-9</strain>
    </source>
</reference>